<dbReference type="InterPro" id="IPR036236">
    <property type="entry name" value="Znf_C2H2_sf"/>
</dbReference>
<evidence type="ECO:0000256" key="17">
    <source>
        <dbReference type="HAMAP-Rule" id="MF_03153"/>
    </source>
</evidence>
<dbReference type="GO" id="GO:0000395">
    <property type="term" value="P:mRNA 5'-splice site recognition"/>
    <property type="evidence" value="ECO:0007669"/>
    <property type="project" value="UniProtKB-UniRule"/>
</dbReference>
<dbReference type="GO" id="GO:0030619">
    <property type="term" value="F:U1 snRNA binding"/>
    <property type="evidence" value="ECO:0007669"/>
    <property type="project" value="UniProtKB-UniRule"/>
</dbReference>
<proteinExistence type="inferred from homology"/>
<dbReference type="InterPro" id="IPR017340">
    <property type="entry name" value="U1_snRNP-C"/>
</dbReference>
<dbReference type="InterPro" id="IPR021930">
    <property type="entry name" value="Heparan_SO4_deacetylase_dom"/>
</dbReference>
<dbReference type="PROSITE" id="PS50171">
    <property type="entry name" value="ZF_MATRIN"/>
    <property type="match status" value="1"/>
</dbReference>
<evidence type="ECO:0000256" key="4">
    <source>
        <dbReference type="ARBA" id="ARBA00005093"/>
    </source>
</evidence>
<keyword evidence="13" id="KW-0238">DNA-binding</keyword>
<evidence type="ECO:0000256" key="2">
    <source>
        <dbReference type="ARBA" id="ARBA00004555"/>
    </source>
</evidence>
<evidence type="ECO:0000256" key="15">
    <source>
        <dbReference type="ARBA" id="ARBA00023274"/>
    </source>
</evidence>
<dbReference type="InterPro" id="IPR013085">
    <property type="entry name" value="U1-CZ_Znf_C2H2"/>
</dbReference>
<dbReference type="GO" id="GO:0003729">
    <property type="term" value="F:mRNA binding"/>
    <property type="evidence" value="ECO:0007669"/>
    <property type="project" value="UniProtKB-UniRule"/>
</dbReference>
<comment type="similarity">
    <text evidence="17">Belongs to the U1 small nuclear ribonucleoprotein C family.</text>
</comment>
<feature type="domain" description="Matrin-type" evidence="19">
    <location>
        <begin position="820"/>
        <end position="852"/>
    </location>
</feature>
<organism evidence="20 21">
    <name type="scientific">Trichostrongylus colubriformis</name>
    <name type="common">Black scour worm</name>
    <dbReference type="NCBI Taxonomy" id="6319"/>
    <lineage>
        <taxon>Eukaryota</taxon>
        <taxon>Metazoa</taxon>
        <taxon>Ecdysozoa</taxon>
        <taxon>Nematoda</taxon>
        <taxon>Chromadorea</taxon>
        <taxon>Rhabditida</taxon>
        <taxon>Rhabditina</taxon>
        <taxon>Rhabditomorpha</taxon>
        <taxon>Strongyloidea</taxon>
        <taxon>Trichostrongylidae</taxon>
        <taxon>Trichostrongylus</taxon>
    </lineage>
</organism>
<dbReference type="HAMAP" id="MF_03153">
    <property type="entry name" value="U1_C"/>
    <property type="match status" value="1"/>
</dbReference>
<keyword evidence="12" id="KW-0333">Golgi apparatus</keyword>
<evidence type="ECO:0000256" key="6">
    <source>
        <dbReference type="ARBA" id="ARBA00010420"/>
    </source>
</evidence>
<dbReference type="InterPro" id="IPR000863">
    <property type="entry name" value="Sulfotransferase_dom"/>
</dbReference>
<keyword evidence="18" id="KW-0812">Transmembrane</keyword>
<comment type="pathway">
    <text evidence="3">Glycan metabolism; heparin biosynthesis.</text>
</comment>
<keyword evidence="14 17" id="KW-0539">Nucleus</keyword>
<evidence type="ECO:0000256" key="10">
    <source>
        <dbReference type="ARBA" id="ARBA00022833"/>
    </source>
</evidence>
<dbReference type="PANTHER" id="PTHR12708">
    <property type="entry name" value="DNA POLYMERASE EPSILON SUBUNIT B"/>
    <property type="match status" value="1"/>
</dbReference>
<evidence type="ECO:0000256" key="8">
    <source>
        <dbReference type="ARBA" id="ARBA00022723"/>
    </source>
</evidence>
<keyword evidence="7" id="KW-0235">DNA replication</keyword>
<dbReference type="Gene3D" id="3.60.21.60">
    <property type="match status" value="1"/>
</dbReference>
<keyword evidence="18" id="KW-0472">Membrane</keyword>
<dbReference type="GO" id="GO:0015016">
    <property type="term" value="F:heparan sulfate N-sulfotransferase activity"/>
    <property type="evidence" value="ECO:0007669"/>
    <property type="project" value="InterPro"/>
</dbReference>
<evidence type="ECO:0000256" key="12">
    <source>
        <dbReference type="ARBA" id="ARBA00023034"/>
    </source>
</evidence>
<dbReference type="InterPro" id="IPR024639">
    <property type="entry name" value="DNA_pol_e_bsu_N"/>
</dbReference>
<reference evidence="20 21" key="1">
    <citation type="submission" date="2019-10" db="EMBL/GenBank/DDBJ databases">
        <title>Assembly and Annotation for the nematode Trichostrongylus colubriformis.</title>
        <authorList>
            <person name="Martin J."/>
        </authorList>
    </citation>
    <scope>NUCLEOTIDE SEQUENCE [LARGE SCALE GENOMIC DNA]</scope>
    <source>
        <strain evidence="20">G859</strain>
        <tissue evidence="20">Whole worm</tissue>
    </source>
</reference>
<evidence type="ECO:0000256" key="18">
    <source>
        <dbReference type="SAM" id="Phobius"/>
    </source>
</evidence>
<dbReference type="InterPro" id="IPR016266">
    <property type="entry name" value="POLE2"/>
</dbReference>
<dbReference type="Pfam" id="PF25119">
    <property type="entry name" value="HSNSD_N"/>
    <property type="match status" value="1"/>
</dbReference>
<dbReference type="GO" id="GO:0042276">
    <property type="term" value="P:error-prone translesion synthesis"/>
    <property type="evidence" value="ECO:0007669"/>
    <property type="project" value="TreeGrafter"/>
</dbReference>
<keyword evidence="9 17" id="KW-0863">Zinc-finger</keyword>
<name>A0AAN8ERF9_TRICO</name>
<comment type="subcellular location">
    <subcellularLocation>
        <location evidence="2">Golgi apparatus</location>
    </subcellularLocation>
    <subcellularLocation>
        <location evidence="1 17">Nucleus</location>
    </subcellularLocation>
</comment>
<dbReference type="SMART" id="SM00451">
    <property type="entry name" value="ZnF_U1"/>
    <property type="match status" value="1"/>
</dbReference>
<comment type="similarity">
    <text evidence="6">Belongs to the sulfotransferase 1 family. NDST subfamily.</text>
</comment>
<dbReference type="InterPro" id="IPR056793">
    <property type="entry name" value="HSNSD_N"/>
</dbReference>
<keyword evidence="11 17" id="KW-0694">RNA-binding</keyword>
<dbReference type="InterPro" id="IPR007185">
    <property type="entry name" value="DNA_pol_a/d/e_bsu"/>
</dbReference>
<dbReference type="GO" id="GO:0005685">
    <property type="term" value="C:U1 snRNP"/>
    <property type="evidence" value="ECO:0007669"/>
    <property type="project" value="UniProtKB-UniRule"/>
</dbReference>
<dbReference type="InterPro" id="IPR003604">
    <property type="entry name" value="Matrin/U1-like-C_Znf_C2H2"/>
</dbReference>
<dbReference type="Pfam" id="PF06220">
    <property type="entry name" value="zf-U1"/>
    <property type="match status" value="1"/>
</dbReference>
<evidence type="ECO:0000256" key="9">
    <source>
        <dbReference type="ARBA" id="ARBA00022771"/>
    </source>
</evidence>
<evidence type="ECO:0000256" key="1">
    <source>
        <dbReference type="ARBA" id="ARBA00004123"/>
    </source>
</evidence>
<keyword evidence="15 17" id="KW-0687">Ribonucleoprotein</keyword>
<dbReference type="SUPFAM" id="SSF57667">
    <property type="entry name" value="beta-beta-alpha zinc fingers"/>
    <property type="match status" value="1"/>
</dbReference>
<dbReference type="Pfam" id="PF12213">
    <property type="entry name" value="Dpoe2NT"/>
    <property type="match status" value="1"/>
</dbReference>
<dbReference type="SUPFAM" id="SSF52540">
    <property type="entry name" value="P-loop containing nucleoside triphosphate hydrolases"/>
    <property type="match status" value="1"/>
</dbReference>
<dbReference type="Gene3D" id="1.10.8.60">
    <property type="match status" value="1"/>
</dbReference>
<keyword evidence="21" id="KW-1185">Reference proteome</keyword>
<comment type="function">
    <text evidence="17">Component of the spliceosomal U1 snRNP, which is essential for recognition of the pre-mRNA 5' splice-site and the subsequent assembly of the spliceosome. U1-C is directly involved in initial 5' splice-site recognition for both constitutive and regulated alternative splicing. The interaction with the 5' splice-site seems to precede base-pairing between the pre-mRNA and the U1 snRNA. Stimulates commitment or early (E) complex formation by stabilizing the base pairing of the 5' end of the U1 snRNA and the 5' splice-site region.</text>
</comment>
<evidence type="ECO:0000256" key="11">
    <source>
        <dbReference type="ARBA" id="ARBA00022884"/>
    </source>
</evidence>
<comment type="caution">
    <text evidence="20">The sequence shown here is derived from an EMBL/GenBank/DDBJ whole genome shotgun (WGS) entry which is preliminary data.</text>
</comment>
<gene>
    <name evidence="20" type="ORF">GCK32_003073</name>
</gene>
<dbReference type="GO" id="GO:0016787">
    <property type="term" value="F:hydrolase activity"/>
    <property type="evidence" value="ECO:0007669"/>
    <property type="project" value="InterPro"/>
</dbReference>
<dbReference type="InterPro" id="IPR000690">
    <property type="entry name" value="Matrin/U1-C_Znf_C2H2"/>
</dbReference>
<evidence type="ECO:0000256" key="14">
    <source>
        <dbReference type="ARBA" id="ARBA00023242"/>
    </source>
</evidence>
<comment type="subunit">
    <text evidence="17">U1 snRNP is composed of the 7 core Sm proteins B/B', D1, D2, D3, E, F and G that assemble in a heptameric protein ring on the Sm site of the small nuclear RNA to form the core snRNP, and at least 3 U1 snRNP-specific proteins U1-70K, U1-A and U1-C. U1-C interacts with U1 snRNA and the 5' splice-site region of the pre-mRNA.</text>
</comment>
<evidence type="ECO:0000256" key="3">
    <source>
        <dbReference type="ARBA" id="ARBA00004841"/>
    </source>
</evidence>
<dbReference type="GO" id="GO:0030627">
    <property type="term" value="F:pre-mRNA 5'-splice site binding"/>
    <property type="evidence" value="ECO:0007669"/>
    <property type="project" value="InterPro"/>
</dbReference>
<evidence type="ECO:0000256" key="13">
    <source>
        <dbReference type="ARBA" id="ARBA00023125"/>
    </source>
</evidence>
<dbReference type="Pfam" id="PF12062">
    <property type="entry name" value="HSNSD-CE"/>
    <property type="match status" value="1"/>
</dbReference>
<evidence type="ECO:0000313" key="20">
    <source>
        <dbReference type="EMBL" id="KAK5966561.1"/>
    </source>
</evidence>
<sequence length="1438" mass="163601">MLPYCSRRLQKSFKFLLVLTVIVSSLLIYKVSYRPDIAVQRFPPQHLSHYECPCNTSTYYNVGSSPYTNQTLTENRALLLLESAYSRHGRQLQLILTASKYPFKAETLTKNLPLLTTATHGRYSIIIIENYYKYLNMAKWNRQLLDKYCVDYNVPIISFLLTKPNSTYQKVKIKGSQLHFWQNQEVASLKVAESDIHRISKIGAERTDINTPEWVLFEESSSYITVLAARDALGRPRAAVVHDSGKVDNVQRILFGHNLTDWTIKMTFLDVLWYTTGGRIGWDLDRYVQIDVDDIFVGARGTRMIESDARALLKSQEHLRKYISNFTYMLGFSGSYFRNGDDSEDRGDEVLLEMAENFIWFPHMWRHNHAHEHNLSYMEATMTQNLMFAQNMRLPVKYPYAIAPQHDGVYPVHSELYRAWKHIWKVEVTATEEYPHFKPALGRQGFIHMNISVLPRQTCGLYTHTQFFHNYPGGFSRLTSLIYGGELFFTVLMNPISIFMTHQQNFAHDRLALFTFDNLVRFLSCWTNIRLRWQSPVESAQMYFSLMPQETVPLWSNPCEDPRHKAILPPSLDCTNFTLPTTLIVGPQKTGTTALATFLSLHPNVSTNAPIPESFEELQYFGGVNYHRGVEWYSRQFSAAHVVYDKSATYFDNPSAAKQAFALVPDARIVVILYDPARRAYSWYQHMLAHNDTSVVAAGSMEKVLDAATPQLRKARQRCLSGGRYTHHLDRWLEFYSLSNLILVDGERLREEPAEVLVELADKLGLPDFDFKSHIRYSASKGFFCQVSKEKTKCLGRGKGRVYPPMTPELWSRLNMMPKYYCDYCDTFLTHDSPSVRKTHNGGRKHKENRWMEEQAQKLVDATARAFTGGNTTKPLGKPGMGAPMGAPMMPAMMGRPPMVGAPVAGMRGPMPPFGFPGAMPPFGVPMGMPPMRGPPAPFRPGMEDIERSRIRREISSYFRINALEAKKEVLDICVEAISKFDKEKRKKWMAKIVETIRKQSLSTSVVTQDVIREVFSQISNRVAQQSTSLFNVFDSFSIHRFVFDANCRKMMPVDEPPKVISTVDKATDAIRHRFQLVSQRISRCKPLQSIKFSTIESLLGSARVQNDVVVIGMLTQQKSHCYHIEDMTGSLSVEFNEGTRFQHGMFTEGSIAIFQGSYDPSLLTVREVASVPLESAEETRTVFGNANWFGGDDPIAFRCNPKLCVAERSNPNTQIVFLSDVHLDNSRVMQAVYHMLSGFSADAPLAFIFCGNFCSRPRQQDTMELLHTGFRRLANQLSDFASSFTNTHFVFVPGPDDPCLNMMLPRPHLPSVLFKYLEQIPNCIFATNPVRIQHAVNAVASENIPKSFAKTILSQVHLSPLPAHVSPVLWEFDHVMSLHPLPDLLVVADKFRSFAEVQAETVVANPGSFSSGAFGFHVYLPFERKIEDSAIDLPADR</sequence>
<comment type="subunit">
    <text evidence="16">Component of the U1 snRNP. The U1 snRNP is composed of the U1 snRNA and the 7 core Sm proteins SNRPB, SNRPD1, SNRPD2, SNRPD3, SNRPE, SNRPF and SNRPG that assemble in a heptameric protein ring on the Sm site of the small nuclear RNA to form the core snRNP, and at least 3 U1 snRNP-specific proteins SNRNP70/U1-70K, SNRPA/U1-A and SNRPC/U1-C. SNRPC/U1-C interacts with U1 snRNA and the 5' splice-site region of the pre-mRNA. Interacts (via N-terminus) with TIA1 (via C-terminus); thereby promoting spliceosomal U1 snRNP recruitment to 5' splice sites.</text>
</comment>
<dbReference type="Pfam" id="PF00685">
    <property type="entry name" value="Sulfotransfer_1"/>
    <property type="match status" value="1"/>
</dbReference>
<dbReference type="GO" id="GO:0071004">
    <property type="term" value="C:U2-type prespliceosome"/>
    <property type="evidence" value="ECO:0007669"/>
    <property type="project" value="UniProtKB-UniRule"/>
</dbReference>
<keyword evidence="10 17" id="KW-0862">Zinc</keyword>
<dbReference type="PANTHER" id="PTHR12708:SF0">
    <property type="entry name" value="DNA POLYMERASE EPSILON SUBUNIT 2"/>
    <property type="match status" value="1"/>
</dbReference>
<evidence type="ECO:0000256" key="16">
    <source>
        <dbReference type="ARBA" id="ARBA00046357"/>
    </source>
</evidence>
<accession>A0AAN8ERF9</accession>
<dbReference type="GO" id="GO:0000387">
    <property type="term" value="P:spliceosomal snRNP assembly"/>
    <property type="evidence" value="ECO:0007669"/>
    <property type="project" value="UniProtKB-UniRule"/>
</dbReference>
<evidence type="ECO:0000313" key="21">
    <source>
        <dbReference type="Proteomes" id="UP001331761"/>
    </source>
</evidence>
<keyword evidence="18" id="KW-1133">Transmembrane helix</keyword>
<dbReference type="Gene3D" id="3.40.50.300">
    <property type="entry name" value="P-loop containing nucleotide triphosphate hydrolases"/>
    <property type="match status" value="1"/>
</dbReference>
<dbReference type="GO" id="GO:0008270">
    <property type="term" value="F:zinc ion binding"/>
    <property type="evidence" value="ECO:0007669"/>
    <property type="project" value="UniProtKB-UniRule"/>
</dbReference>
<evidence type="ECO:0000256" key="5">
    <source>
        <dbReference type="ARBA" id="ARBA00009560"/>
    </source>
</evidence>
<keyword evidence="8 17" id="KW-0479">Metal-binding</keyword>
<dbReference type="EMBL" id="WIXE01023392">
    <property type="protein sequence ID" value="KAK5966561.1"/>
    <property type="molecule type" value="Genomic_DNA"/>
</dbReference>
<dbReference type="InterPro" id="IPR027417">
    <property type="entry name" value="P-loop_NTPase"/>
</dbReference>
<comment type="pathway">
    <text evidence="4">Glycan metabolism; heparan sulfate biosynthesis.</text>
</comment>
<dbReference type="GO" id="GO:0003677">
    <property type="term" value="F:DNA binding"/>
    <property type="evidence" value="ECO:0007669"/>
    <property type="project" value="UniProtKB-KW"/>
</dbReference>
<dbReference type="GO" id="GO:0005794">
    <property type="term" value="C:Golgi apparatus"/>
    <property type="evidence" value="ECO:0007669"/>
    <property type="project" value="UniProtKB-SubCell"/>
</dbReference>
<evidence type="ECO:0000256" key="7">
    <source>
        <dbReference type="ARBA" id="ARBA00022705"/>
    </source>
</evidence>
<dbReference type="GO" id="GO:0008622">
    <property type="term" value="C:epsilon DNA polymerase complex"/>
    <property type="evidence" value="ECO:0007669"/>
    <property type="project" value="InterPro"/>
</dbReference>
<dbReference type="Proteomes" id="UP001331761">
    <property type="component" value="Unassembled WGS sequence"/>
</dbReference>
<feature type="transmembrane region" description="Helical" evidence="18">
    <location>
        <begin position="12"/>
        <end position="31"/>
    </location>
</feature>
<dbReference type="GO" id="GO:0006261">
    <property type="term" value="P:DNA-templated DNA replication"/>
    <property type="evidence" value="ECO:0007669"/>
    <property type="project" value="InterPro"/>
</dbReference>
<evidence type="ECO:0000259" key="19">
    <source>
        <dbReference type="PROSITE" id="PS50171"/>
    </source>
</evidence>
<comment type="similarity">
    <text evidence="5">Belongs to the DNA polymerase epsilon subunit B family.</text>
</comment>
<dbReference type="GO" id="GO:0000243">
    <property type="term" value="C:commitment complex"/>
    <property type="evidence" value="ECO:0007669"/>
    <property type="project" value="UniProtKB-UniRule"/>
</dbReference>
<dbReference type="Pfam" id="PF04042">
    <property type="entry name" value="DNA_pol_E_B"/>
    <property type="match status" value="2"/>
</dbReference>
<protein>
    <recommendedName>
        <fullName evidence="17">U1 small nuclear ribonucleoprotein C</fullName>
        <shortName evidence="17">U1 snRNP C</shortName>
        <shortName evidence="17">U1-C</shortName>
        <shortName evidence="17">U1C</shortName>
    </recommendedName>
</protein>